<dbReference type="Gene3D" id="2.40.33.20">
    <property type="entry name" value="PK beta-barrel domain-like"/>
    <property type="match status" value="1"/>
</dbReference>
<dbReference type="PROSITE" id="PS51340">
    <property type="entry name" value="MOSC"/>
    <property type="match status" value="1"/>
</dbReference>
<dbReference type="EMBL" id="PNIN01000041">
    <property type="protein sequence ID" value="PMP71423.1"/>
    <property type="molecule type" value="Genomic_DNA"/>
</dbReference>
<dbReference type="InterPro" id="IPR011037">
    <property type="entry name" value="Pyrv_Knase-like_insert_dom_sf"/>
</dbReference>
<name>A0A2J6WM12_9BACT</name>
<dbReference type="Pfam" id="PF00994">
    <property type="entry name" value="MoCF_biosynth"/>
    <property type="match status" value="1"/>
</dbReference>
<evidence type="ECO:0000259" key="3">
    <source>
        <dbReference type="PROSITE" id="PS51340"/>
    </source>
</evidence>
<dbReference type="GO" id="GO:0003824">
    <property type="term" value="F:catalytic activity"/>
    <property type="evidence" value="ECO:0007669"/>
    <property type="project" value="InterPro"/>
</dbReference>
<feature type="domain" description="MOSC" evidence="3">
    <location>
        <begin position="17"/>
        <end position="142"/>
    </location>
</feature>
<evidence type="ECO:0000313" key="4">
    <source>
        <dbReference type="EMBL" id="PMP71423.1"/>
    </source>
</evidence>
<comment type="caution">
    <text evidence="4">The sequence shown here is derived from an EMBL/GenBank/DDBJ whole genome shotgun (WGS) entry which is preliminary data.</text>
</comment>
<dbReference type="CDD" id="cd00886">
    <property type="entry name" value="MogA_MoaB"/>
    <property type="match status" value="1"/>
</dbReference>
<evidence type="ECO:0000256" key="2">
    <source>
        <dbReference type="ARBA" id="ARBA00023150"/>
    </source>
</evidence>
<evidence type="ECO:0000313" key="5">
    <source>
        <dbReference type="Proteomes" id="UP000242881"/>
    </source>
</evidence>
<dbReference type="InterPro" id="IPR051920">
    <property type="entry name" value="MPT_Adenylyltrnsfr/MoaC-Rel"/>
</dbReference>
<dbReference type="SUPFAM" id="SSF53218">
    <property type="entry name" value="Molybdenum cofactor biosynthesis proteins"/>
    <property type="match status" value="1"/>
</dbReference>
<dbReference type="InterPro" id="IPR005302">
    <property type="entry name" value="MoCF_Sase_C"/>
</dbReference>
<proteinExistence type="predicted"/>
<dbReference type="SMART" id="SM00852">
    <property type="entry name" value="MoCF_biosynth"/>
    <property type="match status" value="1"/>
</dbReference>
<dbReference type="InterPro" id="IPR001453">
    <property type="entry name" value="MoaB/Mog_dom"/>
</dbReference>
<keyword evidence="2" id="KW-0501">Molybdenum cofactor biosynthesis</keyword>
<dbReference type="SUPFAM" id="SSF50800">
    <property type="entry name" value="PK beta-barrel domain-like"/>
    <property type="match status" value="1"/>
</dbReference>
<dbReference type="PANTHER" id="PTHR43764:SF1">
    <property type="entry name" value="MOLYBDOPTERIN MOLYBDOTRANSFERASE"/>
    <property type="match status" value="1"/>
</dbReference>
<dbReference type="Pfam" id="PF03473">
    <property type="entry name" value="MOSC"/>
    <property type="match status" value="1"/>
</dbReference>
<protein>
    <submittedName>
        <fullName evidence="4">Molybdenum cofactor biosynthesis protein</fullName>
    </submittedName>
</protein>
<gene>
    <name evidence="4" type="ORF">C0187_04035</name>
</gene>
<dbReference type="Gene3D" id="3.40.980.10">
    <property type="entry name" value="MoaB/Mog-like domain"/>
    <property type="match status" value="1"/>
</dbReference>
<organism evidence="4 5">
    <name type="scientific">Calditerrivibrio nitroreducens</name>
    <dbReference type="NCBI Taxonomy" id="477976"/>
    <lineage>
        <taxon>Bacteria</taxon>
        <taxon>Pseudomonadati</taxon>
        <taxon>Deferribacterota</taxon>
        <taxon>Deferribacteres</taxon>
        <taxon>Deferribacterales</taxon>
        <taxon>Calditerrivibrionaceae</taxon>
    </lineage>
</organism>
<sequence>MGRVFSISISERKGTKKTNVDSAFIREDFGIEGDAHAGFIHRQISFLAKESIEKMVKLGLNVKSGDFAENITTEGIDLCKLKVGDSILINNINFVVSQIGKICHHRCAIYYQAGDCIMPKEGIFAVVRGNGEVKVGDPITVKPKEFLTVGIVTLSDKGSRGEREDITGREIEKYIKTNFKTSFIRTEMIPDEKDILENILVDFCDLQRFDLIITNGSTGVSPRDIAPDVTLKVIEKRLPGFEEAMRMESFKKTPRALISRAICGFRRGSLIINVPGSPKGAIENLQVVSPAIEHTIEKIQGSTVDCAVN</sequence>
<dbReference type="GO" id="GO:0030170">
    <property type="term" value="F:pyridoxal phosphate binding"/>
    <property type="evidence" value="ECO:0007669"/>
    <property type="project" value="InterPro"/>
</dbReference>
<dbReference type="Proteomes" id="UP000242881">
    <property type="component" value="Unassembled WGS sequence"/>
</dbReference>
<accession>A0A2J6WM12</accession>
<evidence type="ECO:0000256" key="1">
    <source>
        <dbReference type="ARBA" id="ARBA00005046"/>
    </source>
</evidence>
<dbReference type="GO" id="GO:0030151">
    <property type="term" value="F:molybdenum ion binding"/>
    <property type="evidence" value="ECO:0007669"/>
    <property type="project" value="InterPro"/>
</dbReference>
<reference evidence="4 5" key="1">
    <citation type="submission" date="2018-01" db="EMBL/GenBank/DDBJ databases">
        <title>Metagenomic assembled genomes from two thermal pools in the Uzon Caldera, Kamchatka, Russia.</title>
        <authorList>
            <person name="Wilkins L."/>
            <person name="Ettinger C."/>
        </authorList>
    </citation>
    <scope>NUCLEOTIDE SEQUENCE [LARGE SCALE GENOMIC DNA]</scope>
    <source>
        <strain evidence="4">ZAV-05</strain>
    </source>
</reference>
<dbReference type="PANTHER" id="PTHR43764">
    <property type="entry name" value="MOLYBDENUM COFACTOR BIOSYNTHESIS"/>
    <property type="match status" value="1"/>
</dbReference>
<dbReference type="NCBIfam" id="TIGR00177">
    <property type="entry name" value="molyb_syn"/>
    <property type="match status" value="1"/>
</dbReference>
<dbReference type="InterPro" id="IPR036425">
    <property type="entry name" value="MoaB/Mog-like_dom_sf"/>
</dbReference>
<dbReference type="GO" id="GO:0006777">
    <property type="term" value="P:Mo-molybdopterin cofactor biosynthetic process"/>
    <property type="evidence" value="ECO:0007669"/>
    <property type="project" value="UniProtKB-KW"/>
</dbReference>
<dbReference type="AlphaFoldDB" id="A0A2J6WM12"/>
<comment type="pathway">
    <text evidence="1">Cofactor biosynthesis; molybdopterin biosynthesis.</text>
</comment>